<evidence type="ECO:0000256" key="1">
    <source>
        <dbReference type="SAM" id="MobiDB-lite"/>
    </source>
</evidence>
<keyword evidence="3" id="KW-1185">Reference proteome</keyword>
<dbReference type="Proteomes" id="UP001199106">
    <property type="component" value="Unassembled WGS sequence"/>
</dbReference>
<evidence type="ECO:0000313" key="3">
    <source>
        <dbReference type="Proteomes" id="UP001199106"/>
    </source>
</evidence>
<accession>A0AAD4I9X4</accession>
<dbReference type="EMBL" id="JAANER010000004">
    <property type="protein sequence ID" value="KAG9190124.1"/>
    <property type="molecule type" value="Genomic_DNA"/>
</dbReference>
<feature type="compositionally biased region" description="Polar residues" evidence="1">
    <location>
        <begin position="1"/>
        <end position="31"/>
    </location>
</feature>
<organism evidence="2 3">
    <name type="scientific">Alternaria panax</name>
    <dbReference type="NCBI Taxonomy" id="48097"/>
    <lineage>
        <taxon>Eukaryota</taxon>
        <taxon>Fungi</taxon>
        <taxon>Dikarya</taxon>
        <taxon>Ascomycota</taxon>
        <taxon>Pezizomycotina</taxon>
        <taxon>Dothideomycetes</taxon>
        <taxon>Pleosporomycetidae</taxon>
        <taxon>Pleosporales</taxon>
        <taxon>Pleosporineae</taxon>
        <taxon>Pleosporaceae</taxon>
        <taxon>Alternaria</taxon>
        <taxon>Alternaria sect. Panax</taxon>
    </lineage>
</organism>
<feature type="region of interest" description="Disordered" evidence="1">
    <location>
        <begin position="1"/>
        <end position="103"/>
    </location>
</feature>
<dbReference type="AlphaFoldDB" id="A0AAD4I9X4"/>
<gene>
    <name evidence="2" type="ORF">G6011_08212</name>
</gene>
<feature type="compositionally biased region" description="Basic residues" evidence="1">
    <location>
        <begin position="93"/>
        <end position="103"/>
    </location>
</feature>
<proteinExistence type="predicted"/>
<feature type="compositionally biased region" description="Basic and acidic residues" evidence="1">
    <location>
        <begin position="37"/>
        <end position="48"/>
    </location>
</feature>
<protein>
    <submittedName>
        <fullName evidence="2">Uncharacterized protein</fullName>
    </submittedName>
</protein>
<feature type="compositionally biased region" description="Low complexity" evidence="1">
    <location>
        <begin position="57"/>
        <end position="73"/>
    </location>
</feature>
<comment type="caution">
    <text evidence="2">The sequence shown here is derived from an EMBL/GenBank/DDBJ whole genome shotgun (WGS) entry which is preliminary data.</text>
</comment>
<name>A0AAD4I9X4_9PLEO</name>
<sequence length="121" mass="12833">MDPSSFSADCGTTSSGDCTTASGGDHGTTSGDCGADSGKDRSTERDFTYTDFAVEHQPTAAGPSSPSGPTTQQDTRSPEEIQAQEQRAEARAQKKKERKEKARKVFNGVKVVAENIVKGKF</sequence>
<evidence type="ECO:0000313" key="2">
    <source>
        <dbReference type="EMBL" id="KAG9190124.1"/>
    </source>
</evidence>
<reference evidence="2" key="1">
    <citation type="submission" date="2021-07" db="EMBL/GenBank/DDBJ databases">
        <title>Genome Resource of American Ginseng Black Spot Pathogen Alternaria panax.</title>
        <authorList>
            <person name="Qiu C."/>
            <person name="Wang W."/>
            <person name="Liu Z."/>
        </authorList>
    </citation>
    <scope>NUCLEOTIDE SEQUENCE</scope>
    <source>
        <strain evidence="2">BNCC115425</strain>
    </source>
</reference>